<sequence length="840" mass="91715">MCCEWQTEPMKHVGKETAYSDWMEQMRPDHLRQKLPVIILNSDKAFPVFVGEIELPYWRPVYVYLKGDAAADIAQNARKCLDEWNGCWPSILLDYDSLNKLRKLSVPQAGDQIPEGDRFMFVYTLEWFPFPMPGELIELRTGPYIPGVSLGTCAGAAGDMPHVHTAGRDDPPVDSSVVVTAVIDADIGIANARFRNPDGTTRIRQFWRQHQGTTRGLSDLVTGQGFDAADINQMLSDSRSDEALFYHLLRSGAYGTKRWLGVDGSSGRRAFLKDGDGTDSPSWEHELAARLIHVLEVRKKVKTSACPFKFHPISSESWRKDHEPGDGTTNIVSYIKSLIGRAGTPDGETVAHLAEYLVMQPGKPDLDETSRIEWELLLRGANYDSPRDARRVGFRAGHGTHIMDLAAGWPAEEAPENRPIVAVELPDYVIEDMSGARLELFVLMAMHRILHWVDDWHGTRVPVVVNISLGNAAGPRNGLGFLEAQLERLARRRNDAGVATKVVIAAGNGYRGRLAADFAIDGPGAATEEVLWRVPPGDHSPSYLEIRADDVRNLSLTIATPDGTKKEIDLLNGAKLICDGRMVGRVYRSDDGNGEVLTLALAATSELDSPYRQAPAGTYRLVFGNKGDRRMSVNLGIQRDETLSGYPTYGKQSYLDHPSLRGRDALTRNMDAPDPYHPGQRPISRLHTLSSYATIEGENFFVIGGAIADQIDDPEIRSEGRAAAYSGAGPTLGASRDGPDLGAVSEDGPGSPGRLAAGYFSGSCVAYSGTSTATARATRAIVDALSSLGPGDTGIKKGILENRHVLGTPLPISPDSRLGYGILTDKALPGRVSRRRYLCP</sequence>
<evidence type="ECO:0000313" key="3">
    <source>
        <dbReference type="Proteomes" id="UP001166191"/>
    </source>
</evidence>
<evidence type="ECO:0008006" key="4">
    <source>
        <dbReference type="Google" id="ProtNLM"/>
    </source>
</evidence>
<gene>
    <name evidence="2" type="ORF">KNW02_02650</name>
</gene>
<accession>A0ABS6AI21</accession>
<keyword evidence="3" id="KW-1185">Reference proteome</keyword>
<dbReference type="EMBL" id="JAHKNG010000002">
    <property type="protein sequence ID" value="MBU3029016.1"/>
    <property type="molecule type" value="Genomic_DNA"/>
</dbReference>
<evidence type="ECO:0000313" key="2">
    <source>
        <dbReference type="EMBL" id="MBU3029016.1"/>
    </source>
</evidence>
<name>A0ABS6AI21_9RHOB</name>
<comment type="caution">
    <text evidence="2">The sequence shown here is derived from an EMBL/GenBank/DDBJ whole genome shotgun (WGS) entry which is preliminary data.</text>
</comment>
<feature type="region of interest" description="Disordered" evidence="1">
    <location>
        <begin position="725"/>
        <end position="749"/>
    </location>
</feature>
<dbReference type="Gene3D" id="3.40.50.200">
    <property type="entry name" value="Peptidase S8/S53 domain"/>
    <property type="match status" value="1"/>
</dbReference>
<organism evidence="2 3">
    <name type="scientific">Paracoccus marinaquae</name>
    <dbReference type="NCBI Taxonomy" id="2841926"/>
    <lineage>
        <taxon>Bacteria</taxon>
        <taxon>Pseudomonadati</taxon>
        <taxon>Pseudomonadota</taxon>
        <taxon>Alphaproteobacteria</taxon>
        <taxon>Rhodobacterales</taxon>
        <taxon>Paracoccaceae</taxon>
        <taxon>Paracoccus</taxon>
    </lineage>
</organism>
<dbReference type="SUPFAM" id="SSF52743">
    <property type="entry name" value="Subtilisin-like"/>
    <property type="match status" value="1"/>
</dbReference>
<proteinExistence type="predicted"/>
<protein>
    <recommendedName>
        <fullName evidence="4">Peptidase S8/S53 domain-containing protein</fullName>
    </recommendedName>
</protein>
<evidence type="ECO:0000256" key="1">
    <source>
        <dbReference type="SAM" id="MobiDB-lite"/>
    </source>
</evidence>
<dbReference type="Proteomes" id="UP001166191">
    <property type="component" value="Unassembled WGS sequence"/>
</dbReference>
<dbReference type="InterPro" id="IPR036852">
    <property type="entry name" value="Peptidase_S8/S53_dom_sf"/>
</dbReference>
<reference evidence="2" key="1">
    <citation type="submission" date="2021-06" db="EMBL/GenBank/DDBJ databases">
        <title>Paracoccus bacterium XHP0099 sp. nov., isolated from the surface waters of the Yellow Sea.</title>
        <authorList>
            <person name="Xue H."/>
            <person name="Zhang D."/>
        </authorList>
    </citation>
    <scope>NUCLEOTIDE SEQUENCE</scope>
    <source>
        <strain evidence="2">XHP0099</strain>
    </source>
</reference>